<comment type="caution">
    <text evidence="1">The sequence shown here is derived from an EMBL/GenBank/DDBJ whole genome shotgun (WGS) entry which is preliminary data.</text>
</comment>
<proteinExistence type="predicted"/>
<evidence type="ECO:0000313" key="1">
    <source>
        <dbReference type="EMBL" id="KKK57021.1"/>
    </source>
</evidence>
<reference evidence="1" key="1">
    <citation type="journal article" date="2015" name="Nature">
        <title>Complex archaea that bridge the gap between prokaryotes and eukaryotes.</title>
        <authorList>
            <person name="Spang A."/>
            <person name="Saw J.H."/>
            <person name="Jorgensen S.L."/>
            <person name="Zaremba-Niedzwiedzka K."/>
            <person name="Martijn J."/>
            <person name="Lind A.E."/>
            <person name="van Eijk R."/>
            <person name="Schleper C."/>
            <person name="Guy L."/>
            <person name="Ettema T.J."/>
        </authorList>
    </citation>
    <scope>NUCLEOTIDE SEQUENCE</scope>
</reference>
<name>A0A0F8ZAB6_9ZZZZ</name>
<organism evidence="1">
    <name type="scientific">marine sediment metagenome</name>
    <dbReference type="NCBI Taxonomy" id="412755"/>
    <lineage>
        <taxon>unclassified sequences</taxon>
        <taxon>metagenomes</taxon>
        <taxon>ecological metagenomes</taxon>
    </lineage>
</organism>
<dbReference type="EMBL" id="LAZR01064699">
    <property type="protein sequence ID" value="KKK57021.1"/>
    <property type="molecule type" value="Genomic_DNA"/>
</dbReference>
<dbReference type="AlphaFoldDB" id="A0A0F8ZAB6"/>
<gene>
    <name evidence="1" type="ORF">LCGC14_3058670</name>
</gene>
<sequence>MGIGASELTLAQLATIGTYSNVIFFNDATDQAHPVLSALPTADRIVTYYHRTATIGDEAASLIGKQIDYDGTRGNDGSLTFTTQAVANGFGLEWGESLTVGKRTDSGATNGTALDYGATIGQTLFGAQAYLHVFAFTGTDATITIEDSTSDFAAVTLMSFTEGSA</sequence>
<feature type="non-terminal residue" evidence="1">
    <location>
        <position position="165"/>
    </location>
</feature>
<accession>A0A0F8ZAB6</accession>
<protein>
    <submittedName>
        <fullName evidence="1">Uncharacterized protein</fullName>
    </submittedName>
</protein>